<dbReference type="Proteomes" id="UP000054248">
    <property type="component" value="Unassembled WGS sequence"/>
</dbReference>
<dbReference type="SUPFAM" id="SSF81301">
    <property type="entry name" value="Nucleotidyltransferase"/>
    <property type="match status" value="1"/>
</dbReference>
<protein>
    <recommendedName>
        <fullName evidence="2">Poly(A) RNA polymerase mitochondrial-like central palm domain-containing protein</fullName>
    </recommendedName>
</protein>
<evidence type="ECO:0000313" key="3">
    <source>
        <dbReference type="EMBL" id="KIO31300.1"/>
    </source>
</evidence>
<dbReference type="PANTHER" id="PTHR12271">
    <property type="entry name" value="POLY A POLYMERASE CID PAP -RELATED"/>
    <property type="match status" value="1"/>
</dbReference>
<organism evidence="3 4">
    <name type="scientific">Tulasnella calospora MUT 4182</name>
    <dbReference type="NCBI Taxonomy" id="1051891"/>
    <lineage>
        <taxon>Eukaryota</taxon>
        <taxon>Fungi</taxon>
        <taxon>Dikarya</taxon>
        <taxon>Basidiomycota</taxon>
        <taxon>Agaricomycotina</taxon>
        <taxon>Agaricomycetes</taxon>
        <taxon>Cantharellales</taxon>
        <taxon>Tulasnellaceae</taxon>
        <taxon>Tulasnella</taxon>
    </lineage>
</organism>
<dbReference type="SUPFAM" id="SSF81631">
    <property type="entry name" value="PAP/OAS1 substrate-binding domain"/>
    <property type="match status" value="2"/>
</dbReference>
<dbReference type="OrthoDB" id="2274644at2759"/>
<feature type="region of interest" description="Disordered" evidence="1">
    <location>
        <begin position="103"/>
        <end position="132"/>
    </location>
</feature>
<proteinExistence type="predicted"/>
<dbReference type="InterPro" id="IPR054708">
    <property type="entry name" value="MTPAP-like_central"/>
</dbReference>
<dbReference type="GO" id="GO:0016779">
    <property type="term" value="F:nucleotidyltransferase activity"/>
    <property type="evidence" value="ECO:0007669"/>
    <property type="project" value="UniProtKB-ARBA"/>
</dbReference>
<name>A0A0C3QHI6_9AGAM</name>
<evidence type="ECO:0000259" key="2">
    <source>
        <dbReference type="Pfam" id="PF22600"/>
    </source>
</evidence>
<dbReference type="InterPro" id="IPR043519">
    <property type="entry name" value="NT_sf"/>
</dbReference>
<dbReference type="HOGENOM" id="CLU_360237_0_0_1"/>
<dbReference type="AlphaFoldDB" id="A0A0C3QHI6"/>
<dbReference type="CDD" id="cd05402">
    <property type="entry name" value="NT_PAP_TUTase"/>
    <property type="match status" value="1"/>
</dbReference>
<feature type="domain" description="Poly(A) RNA polymerase mitochondrial-like central palm" evidence="2">
    <location>
        <begin position="402"/>
        <end position="542"/>
    </location>
</feature>
<reference evidence="4" key="2">
    <citation type="submission" date="2015-01" db="EMBL/GenBank/DDBJ databases">
        <title>Evolutionary Origins and Diversification of the Mycorrhizal Mutualists.</title>
        <authorList>
            <consortium name="DOE Joint Genome Institute"/>
            <consortium name="Mycorrhizal Genomics Consortium"/>
            <person name="Kohler A."/>
            <person name="Kuo A."/>
            <person name="Nagy L.G."/>
            <person name="Floudas D."/>
            <person name="Copeland A."/>
            <person name="Barry K.W."/>
            <person name="Cichocki N."/>
            <person name="Veneault-Fourrey C."/>
            <person name="LaButti K."/>
            <person name="Lindquist E.A."/>
            <person name="Lipzen A."/>
            <person name="Lundell T."/>
            <person name="Morin E."/>
            <person name="Murat C."/>
            <person name="Riley R."/>
            <person name="Ohm R."/>
            <person name="Sun H."/>
            <person name="Tunlid A."/>
            <person name="Henrissat B."/>
            <person name="Grigoriev I.V."/>
            <person name="Hibbett D.S."/>
            <person name="Martin F."/>
        </authorList>
    </citation>
    <scope>NUCLEOTIDE SEQUENCE [LARGE SCALE GENOMIC DNA]</scope>
    <source>
        <strain evidence="4">MUT 4182</strain>
    </source>
</reference>
<accession>A0A0C3QHI6</accession>
<feature type="compositionally biased region" description="Low complexity" evidence="1">
    <location>
        <begin position="8"/>
        <end position="32"/>
    </location>
</feature>
<dbReference type="STRING" id="1051891.A0A0C3QHI6"/>
<reference evidence="3 4" key="1">
    <citation type="submission" date="2014-04" db="EMBL/GenBank/DDBJ databases">
        <authorList>
            <consortium name="DOE Joint Genome Institute"/>
            <person name="Kuo A."/>
            <person name="Girlanda M."/>
            <person name="Perotto S."/>
            <person name="Kohler A."/>
            <person name="Nagy L.G."/>
            <person name="Floudas D."/>
            <person name="Copeland A."/>
            <person name="Barry K.W."/>
            <person name="Cichocki N."/>
            <person name="Veneault-Fourrey C."/>
            <person name="LaButti K."/>
            <person name="Lindquist E.A."/>
            <person name="Lipzen A."/>
            <person name="Lundell T."/>
            <person name="Morin E."/>
            <person name="Murat C."/>
            <person name="Sun H."/>
            <person name="Tunlid A."/>
            <person name="Henrissat B."/>
            <person name="Grigoriev I.V."/>
            <person name="Hibbett D.S."/>
            <person name="Martin F."/>
            <person name="Nordberg H.P."/>
            <person name="Cantor M.N."/>
            <person name="Hua S.X."/>
        </authorList>
    </citation>
    <scope>NUCLEOTIDE SEQUENCE [LARGE SCALE GENOMIC DNA]</scope>
    <source>
        <strain evidence="3 4">MUT 4182</strain>
    </source>
</reference>
<evidence type="ECO:0000256" key="1">
    <source>
        <dbReference type="SAM" id="MobiDB-lite"/>
    </source>
</evidence>
<dbReference type="Gene3D" id="3.30.460.10">
    <property type="entry name" value="Beta Polymerase, domain 2"/>
    <property type="match status" value="1"/>
</dbReference>
<keyword evidence="4" id="KW-1185">Reference proteome</keyword>
<dbReference type="EMBL" id="KN822964">
    <property type="protein sequence ID" value="KIO31300.1"/>
    <property type="molecule type" value="Genomic_DNA"/>
</dbReference>
<feature type="region of interest" description="Disordered" evidence="1">
    <location>
        <begin position="1"/>
        <end position="32"/>
    </location>
</feature>
<sequence length="777" mass="86798">MQQRLQQAASTPRSTAGAGSSSSSTSSSTAGTLHPCIESDMYHIVNRHAASPETVQKRRAILATLQEATSSITAWKVIDVSPWTYSFETEESVLQVALAQPYDPLSSSSSGETPTPPEPRRKKGPSRKSPNLLRPLESVIQGISPFLQIPTDSESKLPDPVECTIEGVEFDLFPPSPLHAALNALLSAYRWHYQPLHALVPFFDLWLRSWDVEPEEVTPACLALLVLTYLGTEYEMQDLTKGLDHNPMRRGVAHYASDMVMYAEKGLMSNYRLSDRLSRAPIGEIIHGFFKFLGDPKLTKRVLSFYAPPSLLREKYESQNPNPQGGSTKPPLFVLDVRLPFHNHAANLSWSTWNRLQSAAKYTVTQLEATAPLHCIFGGAVDAVQSSNSAQQFSDPLIEVAIQRMILAQAPDDSIRAARQRTIHRVDQVIRSTFGEKYLVQCFGSTQYGVDSATSDLDMIILDPELGRGWHPSVKSDELPAVYNMKKVGWALQDGGFQRVIAITGATVPIVKFYDPRTRLNIDLNCNNALGCVNTVLLANYCNAWAPLRSMIFFVKKWAKSWAFNDASGQDGPSSYSSYCLTLMIVSFLQIRGVLPNLQSCAVGQLDKQTAGFWSKLKKDKRVWSDTRFESLDVFLKRGWEGRSMTLSEAIYAWFRFFAYEFKYETHVLDIKKDGLDRRQESMLEEKESKASNQGKADDKPTVQPTTQGQAEDDDATLVNDVNDVAPVDPTAGVQPEDWRRSKLVVVDPFLCTKVRSITTVIMSLLFLLADCFVRRV</sequence>
<feature type="compositionally biased region" description="Basic and acidic residues" evidence="1">
    <location>
        <begin position="682"/>
        <end position="701"/>
    </location>
</feature>
<dbReference type="GO" id="GO:0010605">
    <property type="term" value="P:negative regulation of macromolecule metabolic process"/>
    <property type="evidence" value="ECO:0007669"/>
    <property type="project" value="UniProtKB-ARBA"/>
</dbReference>
<dbReference type="PANTHER" id="PTHR12271:SF40">
    <property type="entry name" value="POLY(A) RNA POLYMERASE GLD2"/>
    <property type="match status" value="1"/>
</dbReference>
<dbReference type="Gene3D" id="1.10.1410.10">
    <property type="match status" value="2"/>
</dbReference>
<dbReference type="GO" id="GO:0031123">
    <property type="term" value="P:RNA 3'-end processing"/>
    <property type="evidence" value="ECO:0007669"/>
    <property type="project" value="TreeGrafter"/>
</dbReference>
<evidence type="ECO:0000313" key="4">
    <source>
        <dbReference type="Proteomes" id="UP000054248"/>
    </source>
</evidence>
<feature type="region of interest" description="Disordered" evidence="1">
    <location>
        <begin position="682"/>
        <end position="715"/>
    </location>
</feature>
<dbReference type="Pfam" id="PF22600">
    <property type="entry name" value="MTPAP-like_central"/>
    <property type="match status" value="1"/>
</dbReference>
<gene>
    <name evidence="3" type="ORF">M407DRAFT_19678</name>
</gene>